<dbReference type="AlphaFoldDB" id="A0A6M8BJF0"/>
<accession>A0A6M8BJF0</accession>
<dbReference type="PANTHER" id="PTHR46229:SF2">
    <property type="entry name" value="BOLA-LIKE PROTEIN 1"/>
    <property type="match status" value="1"/>
</dbReference>
<evidence type="ECO:0000313" key="4">
    <source>
        <dbReference type="Proteomes" id="UP000505210"/>
    </source>
</evidence>
<organism evidence="3 4">
    <name type="scientific">Thermoleptolyngbya sichuanensis A183</name>
    <dbReference type="NCBI Taxonomy" id="2737172"/>
    <lineage>
        <taxon>Bacteria</taxon>
        <taxon>Bacillati</taxon>
        <taxon>Cyanobacteriota</taxon>
        <taxon>Cyanophyceae</taxon>
        <taxon>Oculatellales</taxon>
        <taxon>Oculatellaceae</taxon>
        <taxon>Thermoleptolyngbya</taxon>
        <taxon>Thermoleptolyngbya sichuanensis</taxon>
    </lineage>
</organism>
<evidence type="ECO:0000256" key="1">
    <source>
        <dbReference type="ARBA" id="ARBA00005578"/>
    </source>
</evidence>
<dbReference type="Pfam" id="PF01722">
    <property type="entry name" value="BolA"/>
    <property type="match status" value="1"/>
</dbReference>
<dbReference type="Proteomes" id="UP000505210">
    <property type="component" value="Chromosome"/>
</dbReference>
<protein>
    <submittedName>
        <fullName evidence="3">BolA family transcriptional regulator</fullName>
    </submittedName>
</protein>
<dbReference type="Gene3D" id="3.30.300.90">
    <property type="entry name" value="BolA-like"/>
    <property type="match status" value="1"/>
</dbReference>
<dbReference type="EMBL" id="CP053661">
    <property type="protein sequence ID" value="QKD84646.1"/>
    <property type="molecule type" value="Genomic_DNA"/>
</dbReference>
<sequence>MISPSQVEAMIKEAMPDAQVQIQDLTGGGDHYQAIVVSSAFEGKSLIQQHQLVYRAVGPAMASEAIHALSLKTYTPESWAAGQAS</sequence>
<dbReference type="InterPro" id="IPR002634">
    <property type="entry name" value="BolA"/>
</dbReference>
<keyword evidence="4" id="KW-1185">Reference proteome</keyword>
<dbReference type="RefSeq" id="WP_172358662.1">
    <property type="nucleotide sequence ID" value="NZ_CP053661.1"/>
</dbReference>
<proteinExistence type="inferred from homology"/>
<dbReference type="PIRSF" id="PIRSF003113">
    <property type="entry name" value="BolA"/>
    <property type="match status" value="1"/>
</dbReference>
<dbReference type="KEGG" id="theu:HPC62_22840"/>
<dbReference type="SUPFAM" id="SSF82657">
    <property type="entry name" value="BolA-like"/>
    <property type="match status" value="1"/>
</dbReference>
<evidence type="ECO:0000313" key="3">
    <source>
        <dbReference type="EMBL" id="QKD84646.1"/>
    </source>
</evidence>
<gene>
    <name evidence="3" type="ORF">HPC62_22840</name>
</gene>
<dbReference type="PANTHER" id="PTHR46229">
    <property type="entry name" value="BOLA TRANSCRIPTION REGULATOR"/>
    <property type="match status" value="1"/>
</dbReference>
<reference evidence="3 4" key="1">
    <citation type="submission" date="2020-05" db="EMBL/GenBank/DDBJ databases">
        <title>Complete genome sequence of of a novel Thermoleptolyngbya strain isolated from hot springs of Ganzi, Sichuan China.</title>
        <authorList>
            <person name="Tang J."/>
            <person name="Daroch M."/>
            <person name="Li L."/>
            <person name="Waleron K."/>
            <person name="Waleron M."/>
            <person name="Waleron M."/>
        </authorList>
    </citation>
    <scope>NUCLEOTIDE SEQUENCE [LARGE SCALE GENOMIC DNA]</scope>
    <source>
        <strain evidence="3 4">PKUAC-SCTA183</strain>
    </source>
</reference>
<name>A0A6M8BJF0_9CYAN</name>
<evidence type="ECO:0000256" key="2">
    <source>
        <dbReference type="RuleBase" id="RU003860"/>
    </source>
</evidence>
<comment type="similarity">
    <text evidence="1 2">Belongs to the BolA/IbaG family.</text>
</comment>
<dbReference type="InterPro" id="IPR050961">
    <property type="entry name" value="BolA/IbaG_stress_morph_reg"/>
</dbReference>
<dbReference type="InterPro" id="IPR036065">
    <property type="entry name" value="BolA-like_sf"/>
</dbReference>